<organism evidence="2 3">
    <name type="scientific">Metabacillus arenae</name>
    <dbReference type="NCBI Taxonomy" id="2771434"/>
    <lineage>
        <taxon>Bacteria</taxon>
        <taxon>Bacillati</taxon>
        <taxon>Bacillota</taxon>
        <taxon>Bacilli</taxon>
        <taxon>Bacillales</taxon>
        <taxon>Bacillaceae</taxon>
        <taxon>Metabacillus</taxon>
    </lineage>
</organism>
<evidence type="ECO:0000256" key="1">
    <source>
        <dbReference type="SAM" id="MobiDB-lite"/>
    </source>
</evidence>
<dbReference type="Proteomes" id="UP000626844">
    <property type="component" value="Unassembled WGS sequence"/>
</dbReference>
<gene>
    <name evidence="2" type="ORF">IC621_08785</name>
</gene>
<dbReference type="RefSeq" id="WP_191157836.1">
    <property type="nucleotide sequence ID" value="NZ_JACXAI010000008.1"/>
</dbReference>
<dbReference type="EMBL" id="JACXAI010000008">
    <property type="protein sequence ID" value="MBD1380324.1"/>
    <property type="molecule type" value="Genomic_DNA"/>
</dbReference>
<sequence length="50" mass="5936">MKDRENEQEMSINEAEYVPHPKDGDSYALFLHEPYHLLSKDDITKNEETQ</sequence>
<reference evidence="2" key="1">
    <citation type="submission" date="2020-09" db="EMBL/GenBank/DDBJ databases">
        <title>A novel bacterium of genus Bacillus, isolated from South China Sea.</title>
        <authorList>
            <person name="Huang H."/>
            <person name="Mo K."/>
            <person name="Hu Y."/>
        </authorList>
    </citation>
    <scope>NUCLEOTIDE SEQUENCE</scope>
    <source>
        <strain evidence="2">IB182487</strain>
    </source>
</reference>
<protein>
    <submittedName>
        <fullName evidence="2">Uncharacterized protein</fullName>
    </submittedName>
</protein>
<keyword evidence="3" id="KW-1185">Reference proteome</keyword>
<feature type="region of interest" description="Disordered" evidence="1">
    <location>
        <begin position="1"/>
        <end position="21"/>
    </location>
</feature>
<evidence type="ECO:0000313" key="3">
    <source>
        <dbReference type="Proteomes" id="UP000626844"/>
    </source>
</evidence>
<accession>A0A926NBC2</accession>
<dbReference type="InterPro" id="IPR022608">
    <property type="entry name" value="Tscrpt_reg_SplA"/>
</dbReference>
<proteinExistence type="predicted"/>
<comment type="caution">
    <text evidence="2">The sequence shown here is derived from an EMBL/GenBank/DDBJ whole genome shotgun (WGS) entry which is preliminary data.</text>
</comment>
<dbReference type="Pfam" id="PF11132">
    <property type="entry name" value="SplA"/>
    <property type="match status" value="1"/>
</dbReference>
<name>A0A926NBC2_9BACI</name>
<evidence type="ECO:0000313" key="2">
    <source>
        <dbReference type="EMBL" id="MBD1380324.1"/>
    </source>
</evidence>
<dbReference type="AlphaFoldDB" id="A0A926NBC2"/>